<evidence type="ECO:0000313" key="6">
    <source>
        <dbReference type="EMBL" id="MBH0777850.1"/>
    </source>
</evidence>
<dbReference type="GO" id="GO:0000976">
    <property type="term" value="F:transcription cis-regulatory region binding"/>
    <property type="evidence" value="ECO:0007669"/>
    <property type="project" value="TreeGrafter"/>
</dbReference>
<feature type="DNA-binding region" description="H-T-H motif" evidence="4">
    <location>
        <begin position="40"/>
        <end position="59"/>
    </location>
</feature>
<keyword evidence="1" id="KW-0805">Transcription regulation</keyword>
<dbReference type="InterPro" id="IPR050109">
    <property type="entry name" value="HTH-type_TetR-like_transc_reg"/>
</dbReference>
<dbReference type="GO" id="GO:0003700">
    <property type="term" value="F:DNA-binding transcription factor activity"/>
    <property type="evidence" value="ECO:0007669"/>
    <property type="project" value="TreeGrafter"/>
</dbReference>
<sequence length="196" mass="21120">MSTASQPKPVRQDRRVRRSRAALFAAAVRLVSERGSTSVSITELAEAADMSRQAVYSQFEDRDSLFVAAGVDLMERELFPELSRCADGGPHAMALVGAEHLARHRAYYRALATGSCAYAVKQAVINTVAAWQAGLDRPLAPGLDLSGADVMTTFLVGGMFAVFSQWLIDGDEPPDPHRVTDQVLGVAAALRRFGAE</sequence>
<dbReference type="InterPro" id="IPR001647">
    <property type="entry name" value="HTH_TetR"/>
</dbReference>
<dbReference type="SUPFAM" id="SSF46689">
    <property type="entry name" value="Homeodomain-like"/>
    <property type="match status" value="1"/>
</dbReference>
<dbReference type="EMBL" id="JADMLG010000006">
    <property type="protein sequence ID" value="MBH0777850.1"/>
    <property type="molecule type" value="Genomic_DNA"/>
</dbReference>
<evidence type="ECO:0000259" key="5">
    <source>
        <dbReference type="PROSITE" id="PS50977"/>
    </source>
</evidence>
<keyword evidence="3" id="KW-0804">Transcription</keyword>
<dbReference type="RefSeq" id="WP_196150175.1">
    <property type="nucleotide sequence ID" value="NZ_JADMLG010000006.1"/>
</dbReference>
<organism evidence="6 7">
    <name type="scientific">Nocardia bovistercoris</name>
    <dbReference type="NCBI Taxonomy" id="2785916"/>
    <lineage>
        <taxon>Bacteria</taxon>
        <taxon>Bacillati</taxon>
        <taxon>Actinomycetota</taxon>
        <taxon>Actinomycetes</taxon>
        <taxon>Mycobacteriales</taxon>
        <taxon>Nocardiaceae</taxon>
        <taxon>Nocardia</taxon>
    </lineage>
</organism>
<comment type="caution">
    <text evidence="6">The sequence shown here is derived from an EMBL/GenBank/DDBJ whole genome shotgun (WGS) entry which is preliminary data.</text>
</comment>
<dbReference type="AlphaFoldDB" id="A0A931IDI9"/>
<evidence type="ECO:0000256" key="2">
    <source>
        <dbReference type="ARBA" id="ARBA00023125"/>
    </source>
</evidence>
<feature type="domain" description="HTH tetR-type" evidence="5">
    <location>
        <begin position="17"/>
        <end position="77"/>
    </location>
</feature>
<dbReference type="PANTHER" id="PTHR30055">
    <property type="entry name" value="HTH-TYPE TRANSCRIPTIONAL REGULATOR RUTR"/>
    <property type="match status" value="1"/>
</dbReference>
<dbReference type="InterPro" id="IPR009057">
    <property type="entry name" value="Homeodomain-like_sf"/>
</dbReference>
<dbReference type="Proteomes" id="UP000655751">
    <property type="component" value="Unassembled WGS sequence"/>
</dbReference>
<dbReference type="PROSITE" id="PS50977">
    <property type="entry name" value="HTH_TETR_2"/>
    <property type="match status" value="1"/>
</dbReference>
<accession>A0A931IDI9</accession>
<keyword evidence="2 4" id="KW-0238">DNA-binding</keyword>
<dbReference type="PANTHER" id="PTHR30055:SF234">
    <property type="entry name" value="HTH-TYPE TRANSCRIPTIONAL REGULATOR BETI"/>
    <property type="match status" value="1"/>
</dbReference>
<evidence type="ECO:0000256" key="4">
    <source>
        <dbReference type="PROSITE-ProRule" id="PRU00335"/>
    </source>
</evidence>
<evidence type="ECO:0000256" key="1">
    <source>
        <dbReference type="ARBA" id="ARBA00023015"/>
    </source>
</evidence>
<dbReference type="Pfam" id="PF00440">
    <property type="entry name" value="TetR_N"/>
    <property type="match status" value="1"/>
</dbReference>
<gene>
    <name evidence="6" type="ORF">IT779_16360</name>
</gene>
<reference evidence="6" key="1">
    <citation type="submission" date="2020-11" db="EMBL/GenBank/DDBJ databases">
        <title>Nocardia NEAU-351.nov., a novel actinomycete isolated from the cow dung.</title>
        <authorList>
            <person name="Zhang X."/>
        </authorList>
    </citation>
    <scope>NUCLEOTIDE SEQUENCE</scope>
    <source>
        <strain evidence="6">NEAU-351</strain>
    </source>
</reference>
<protein>
    <submittedName>
        <fullName evidence="6">TetR/AcrR family transcriptional regulator</fullName>
    </submittedName>
</protein>
<evidence type="ECO:0000313" key="7">
    <source>
        <dbReference type="Proteomes" id="UP000655751"/>
    </source>
</evidence>
<proteinExistence type="predicted"/>
<name>A0A931IDI9_9NOCA</name>
<evidence type="ECO:0000256" key="3">
    <source>
        <dbReference type="ARBA" id="ARBA00023163"/>
    </source>
</evidence>
<dbReference type="Gene3D" id="1.10.357.10">
    <property type="entry name" value="Tetracycline Repressor, domain 2"/>
    <property type="match status" value="1"/>
</dbReference>
<dbReference type="PRINTS" id="PR00455">
    <property type="entry name" value="HTHTETR"/>
</dbReference>
<keyword evidence="7" id="KW-1185">Reference proteome</keyword>